<keyword evidence="1" id="KW-0862">Zinc</keyword>
<proteinExistence type="predicted"/>
<evidence type="ECO:0000313" key="5">
    <source>
        <dbReference type="Proteomes" id="UP000240493"/>
    </source>
</evidence>
<dbReference type="PANTHER" id="PTHR37535">
    <property type="entry name" value="FLUG DOMAIN PROTEIN"/>
    <property type="match status" value="1"/>
</dbReference>
<evidence type="ECO:0000259" key="3">
    <source>
        <dbReference type="PROSITE" id="PS50157"/>
    </source>
</evidence>
<accession>A0A2T3ZGB7</accession>
<feature type="domain" description="C2H2-type" evidence="3">
    <location>
        <begin position="585"/>
        <end position="613"/>
    </location>
</feature>
<gene>
    <name evidence="4" type="ORF">M441DRAFT_43980</name>
</gene>
<evidence type="ECO:0000313" key="4">
    <source>
        <dbReference type="EMBL" id="PTB43847.1"/>
    </source>
</evidence>
<keyword evidence="1" id="KW-0863">Zinc-finger</keyword>
<dbReference type="GO" id="GO:0008270">
    <property type="term" value="F:zinc ion binding"/>
    <property type="evidence" value="ECO:0007669"/>
    <property type="project" value="UniProtKB-KW"/>
</dbReference>
<dbReference type="PROSITE" id="PS50157">
    <property type="entry name" value="ZINC_FINGER_C2H2_2"/>
    <property type="match status" value="1"/>
</dbReference>
<keyword evidence="5" id="KW-1185">Reference proteome</keyword>
<name>A0A2T3ZGB7_TRIA4</name>
<evidence type="ECO:0000256" key="2">
    <source>
        <dbReference type="SAM" id="MobiDB-lite"/>
    </source>
</evidence>
<dbReference type="EMBL" id="KZ679258">
    <property type="protein sequence ID" value="PTB43847.1"/>
    <property type="molecule type" value="Genomic_DNA"/>
</dbReference>
<dbReference type="OrthoDB" id="5243844at2759"/>
<sequence length="771" mass="87958">MATLSALASGGNLLSDVSEEIKGDLEWLLNLPQEPFTNSKDVLALYEGIDSSEGDCSEDDGRKKMKAYREKVWTKWLTFCEAAGKDSEKVWIDLSLDKDDAKQTCKAFLHSYVANSVVRRPCLGPEEWEEVQTVTCAVTVEDIWCALVYNANKKILRPKAKKEGESPGSWVLHFSSKYGNCEGPAYDIARYIPILAKKVNLSLEQLVEKRQMTVEDVLLFLDTLWTKAEHIPCKPNVRNALHCVILLGAFGGWRPGSLMNIKYRDVEFGWYSHPRLRFTISTMACRQICLLSHLAATAIADNAFEANFTSPAQILSGQPLEPGISYVPLKWRSDILDEYIVPITYSTYNNKWHRTLLVSGLRDAQRVVPYAMRVGAGIRLNGPLRNFVLNHTNKIYEANYLPKHLSDDLAHASFGELAGNNNDLSSSMSRVLIARDANAPLYITQDDRANFEKRRDISTLRQLYAKAKVHEPKMVSTIYHRIEYILFRLDALQLASSRKEYFMCVDRMRAEGKQIQHAGYSPTKYARPSRGNSAWQTARRIGMLLRQDDTKPDVAIQKLIGYLTNKCVKDIFPEAEDSNRTKRDYQCFLCRGRYVKKFNLNRHFRDDHLNKLENGFPCPECLRDGIINPVNAGPEAWCSHVARFHGKDNAPNLKVQCKVEDSTYTNEESTGKRKRVASTKSSDGPCKKPRYNPNRKQGALRHEKKRNTFNLCKEEGKTLKYHDDEEGRKTPDPHEGEEFYVTGRDYLDEEVIDHDIGLDIKGIVEMKFQDK</sequence>
<dbReference type="PROSITE" id="PS00028">
    <property type="entry name" value="ZINC_FINGER_C2H2_1"/>
    <property type="match status" value="1"/>
</dbReference>
<dbReference type="InterPro" id="IPR013087">
    <property type="entry name" value="Znf_C2H2_type"/>
</dbReference>
<protein>
    <recommendedName>
        <fullName evidence="3">C2H2-type domain-containing protein</fullName>
    </recommendedName>
</protein>
<evidence type="ECO:0000256" key="1">
    <source>
        <dbReference type="PROSITE-ProRule" id="PRU00042"/>
    </source>
</evidence>
<dbReference type="Proteomes" id="UP000240493">
    <property type="component" value="Unassembled WGS sequence"/>
</dbReference>
<dbReference type="PANTHER" id="PTHR37535:SF3">
    <property type="entry name" value="FLUG DOMAIN-CONTAINING PROTEIN"/>
    <property type="match status" value="1"/>
</dbReference>
<dbReference type="AlphaFoldDB" id="A0A2T3ZGB7"/>
<organism evidence="4 5">
    <name type="scientific">Trichoderma asperellum (strain ATCC 204424 / CBS 433.97 / NBRC 101777)</name>
    <dbReference type="NCBI Taxonomy" id="1042311"/>
    <lineage>
        <taxon>Eukaryota</taxon>
        <taxon>Fungi</taxon>
        <taxon>Dikarya</taxon>
        <taxon>Ascomycota</taxon>
        <taxon>Pezizomycotina</taxon>
        <taxon>Sordariomycetes</taxon>
        <taxon>Hypocreomycetidae</taxon>
        <taxon>Hypocreales</taxon>
        <taxon>Hypocreaceae</taxon>
        <taxon>Trichoderma</taxon>
    </lineage>
</organism>
<keyword evidence="1" id="KW-0479">Metal-binding</keyword>
<dbReference type="Pfam" id="PF11917">
    <property type="entry name" value="DUF3435"/>
    <property type="match status" value="1"/>
</dbReference>
<feature type="region of interest" description="Disordered" evidence="2">
    <location>
        <begin position="664"/>
        <end position="706"/>
    </location>
</feature>
<reference evidence="4 5" key="1">
    <citation type="submission" date="2016-07" db="EMBL/GenBank/DDBJ databases">
        <title>Multiple horizontal gene transfer events from other fungi enriched the ability of initially mycotrophic Trichoderma (Ascomycota) to feed on dead plant biomass.</title>
        <authorList>
            <consortium name="DOE Joint Genome Institute"/>
            <person name="Aerts A."/>
            <person name="Atanasova L."/>
            <person name="Chenthamara K."/>
            <person name="Zhang J."/>
            <person name="Grujic M."/>
            <person name="Henrissat B."/>
            <person name="Kuo A."/>
            <person name="Salamov A."/>
            <person name="Lipzen A."/>
            <person name="Labutti K."/>
            <person name="Barry K."/>
            <person name="Miao Y."/>
            <person name="Rahimi M.J."/>
            <person name="Shen Q."/>
            <person name="Grigoriev I.V."/>
            <person name="Kubicek C.P."/>
            <person name="Druzhinina I.S."/>
        </authorList>
    </citation>
    <scope>NUCLEOTIDE SEQUENCE [LARGE SCALE GENOMIC DNA]</scope>
    <source>
        <strain evidence="4 5">CBS 433.97</strain>
    </source>
</reference>
<dbReference type="InterPro" id="IPR021842">
    <property type="entry name" value="DUF3435"/>
</dbReference>